<accession>A0A2T9YNW5</accession>
<protein>
    <submittedName>
        <fullName evidence="1">Uncharacterized protein</fullName>
    </submittedName>
</protein>
<dbReference type="AlphaFoldDB" id="A0A2T9YNW5"/>
<name>A0A2T9YNW5_9FUNG</name>
<comment type="caution">
    <text evidence="1">The sequence shown here is derived from an EMBL/GenBank/DDBJ whole genome shotgun (WGS) entry which is preliminary data.</text>
</comment>
<evidence type="ECO:0000313" key="2">
    <source>
        <dbReference type="Proteomes" id="UP000245383"/>
    </source>
</evidence>
<sequence>MQNNPSSQPQALPDTESETTNAYSGLTSFVENVNNTFTNLQQVIVENEKRLSEIVSGMNYMMEATIKQGISSSVFIENSVIDCQEHKIFNSKLKTFVKIDITVKNTTNFPVQNANIVLKFSHSANNILGIINNKEQKLQFSEFELPKETTCDSELNLNYTTFNSNKFDLLPLGCTKCSLNVGIALKEQIICYFDLSFPSPGTLVQTTISNKFFLYLLYQFLRSFTLESTNINTVCHQSNEKFKVSINKLRKHFYVPPSSGVKPGSSFKLCSNKDTFEFTVIDLISDFEVECVWLEPNCNDKTIINSDGIMKTIISEITNS</sequence>
<keyword evidence="2" id="KW-1185">Reference proteome</keyword>
<dbReference type="Proteomes" id="UP000245383">
    <property type="component" value="Unassembled WGS sequence"/>
</dbReference>
<reference evidence="1 2" key="1">
    <citation type="journal article" date="2018" name="MBio">
        <title>Comparative Genomics Reveals the Core Gene Toolbox for the Fungus-Insect Symbiosis.</title>
        <authorList>
            <person name="Wang Y."/>
            <person name="Stata M."/>
            <person name="Wang W."/>
            <person name="Stajich J.E."/>
            <person name="White M.M."/>
            <person name="Moncalvo J.M."/>
        </authorList>
    </citation>
    <scope>NUCLEOTIDE SEQUENCE [LARGE SCALE GENOMIC DNA]</scope>
    <source>
        <strain evidence="1 2">SWE-8-4</strain>
    </source>
</reference>
<dbReference type="EMBL" id="MBFR01000103">
    <property type="protein sequence ID" value="PVU94043.1"/>
    <property type="molecule type" value="Genomic_DNA"/>
</dbReference>
<dbReference type="OrthoDB" id="5599039at2759"/>
<evidence type="ECO:0000313" key="1">
    <source>
        <dbReference type="EMBL" id="PVU94043.1"/>
    </source>
</evidence>
<proteinExistence type="predicted"/>
<organism evidence="1 2">
    <name type="scientific">Smittium simulii</name>
    <dbReference type="NCBI Taxonomy" id="133385"/>
    <lineage>
        <taxon>Eukaryota</taxon>
        <taxon>Fungi</taxon>
        <taxon>Fungi incertae sedis</taxon>
        <taxon>Zoopagomycota</taxon>
        <taxon>Kickxellomycotina</taxon>
        <taxon>Harpellomycetes</taxon>
        <taxon>Harpellales</taxon>
        <taxon>Legeriomycetaceae</taxon>
        <taxon>Smittium</taxon>
    </lineage>
</organism>
<gene>
    <name evidence="1" type="ORF">BB561_002833</name>
</gene>